<name>A0ABW6P5M4_9NOCA</name>
<evidence type="ECO:0000313" key="1">
    <source>
        <dbReference type="EMBL" id="MFF0498455.1"/>
    </source>
</evidence>
<evidence type="ECO:0000313" key="2">
    <source>
        <dbReference type="Proteomes" id="UP001601442"/>
    </source>
</evidence>
<protein>
    <submittedName>
        <fullName evidence="1">Uncharacterized protein</fullName>
    </submittedName>
</protein>
<proteinExistence type="predicted"/>
<sequence>MNKPSDAERAWADYKPSLRDLLTELIGRKGYVPPEWTAYFDEKYMRLKARNQELEKQVGAREIPFDDGMINVGVDQAESVSSRLWRERECLPLDGESWESARVENADTYPENFSSFAFGLEEYTDHYLLFDDTNFPPSRINKPANPAVINEMIAARVNERAQVVANHLTQVVFEAEVRNKLIELLSECVSLADVHDLTDAVLDKFDVRYRAKFPEWMSE</sequence>
<organism evidence="1 2">
    <name type="scientific">Nocardia aobensis</name>
    <dbReference type="NCBI Taxonomy" id="257277"/>
    <lineage>
        <taxon>Bacteria</taxon>
        <taxon>Bacillati</taxon>
        <taxon>Actinomycetota</taxon>
        <taxon>Actinomycetes</taxon>
        <taxon>Mycobacteriales</taxon>
        <taxon>Nocardiaceae</taxon>
        <taxon>Nocardia</taxon>
    </lineage>
</organism>
<accession>A0ABW6P5M4</accession>
<dbReference type="RefSeq" id="WP_387395871.1">
    <property type="nucleotide sequence ID" value="NZ_JBIAMT010000003.1"/>
</dbReference>
<reference evidence="1 2" key="1">
    <citation type="submission" date="2024-10" db="EMBL/GenBank/DDBJ databases">
        <title>The Natural Products Discovery Center: Release of the First 8490 Sequenced Strains for Exploring Actinobacteria Biosynthetic Diversity.</title>
        <authorList>
            <person name="Kalkreuter E."/>
            <person name="Kautsar S.A."/>
            <person name="Yang D."/>
            <person name="Bader C.D."/>
            <person name="Teijaro C.N."/>
            <person name="Fluegel L."/>
            <person name="Davis C.M."/>
            <person name="Simpson J.R."/>
            <person name="Lauterbach L."/>
            <person name="Steele A.D."/>
            <person name="Gui C."/>
            <person name="Meng S."/>
            <person name="Li G."/>
            <person name="Viehrig K."/>
            <person name="Ye F."/>
            <person name="Su P."/>
            <person name="Kiefer A.F."/>
            <person name="Nichols A."/>
            <person name="Cepeda A.J."/>
            <person name="Yan W."/>
            <person name="Fan B."/>
            <person name="Jiang Y."/>
            <person name="Adhikari A."/>
            <person name="Zheng C.-J."/>
            <person name="Schuster L."/>
            <person name="Cowan T.M."/>
            <person name="Smanski M.J."/>
            <person name="Chevrette M.G."/>
            <person name="De Carvalho L.P.S."/>
            <person name="Shen B."/>
        </authorList>
    </citation>
    <scope>NUCLEOTIDE SEQUENCE [LARGE SCALE GENOMIC DNA]</scope>
    <source>
        <strain evidence="1 2">NPDC004119</strain>
    </source>
</reference>
<gene>
    <name evidence="1" type="ORF">ACFYU5_18765</name>
</gene>
<dbReference type="Proteomes" id="UP001601442">
    <property type="component" value="Unassembled WGS sequence"/>
</dbReference>
<dbReference type="EMBL" id="JBIAMT010000003">
    <property type="protein sequence ID" value="MFF0498455.1"/>
    <property type="molecule type" value="Genomic_DNA"/>
</dbReference>
<comment type="caution">
    <text evidence="1">The sequence shown here is derived from an EMBL/GenBank/DDBJ whole genome shotgun (WGS) entry which is preliminary data.</text>
</comment>
<keyword evidence="2" id="KW-1185">Reference proteome</keyword>